<dbReference type="EMBL" id="JAACXV010013302">
    <property type="protein sequence ID" value="KAF7273764.1"/>
    <property type="molecule type" value="Genomic_DNA"/>
</dbReference>
<dbReference type="Proteomes" id="UP000625711">
    <property type="component" value="Unassembled WGS sequence"/>
</dbReference>
<evidence type="ECO:0000313" key="2">
    <source>
        <dbReference type="Proteomes" id="UP000625711"/>
    </source>
</evidence>
<sequence length="76" mass="8478">MDFVWSCAVALGSRRVECRCRFEVEGDSESVDESVEVRTRLIAARSGLSAGKHFGLEAFKRFPQLQGSQKTQNLKA</sequence>
<gene>
    <name evidence="1" type="ORF">GWI33_013545</name>
</gene>
<protein>
    <submittedName>
        <fullName evidence="1">Uncharacterized protein</fullName>
    </submittedName>
</protein>
<evidence type="ECO:0000313" key="1">
    <source>
        <dbReference type="EMBL" id="KAF7273764.1"/>
    </source>
</evidence>
<organism evidence="1 2">
    <name type="scientific">Rhynchophorus ferrugineus</name>
    <name type="common">Red palm weevil</name>
    <name type="synonym">Curculio ferrugineus</name>
    <dbReference type="NCBI Taxonomy" id="354439"/>
    <lineage>
        <taxon>Eukaryota</taxon>
        <taxon>Metazoa</taxon>
        <taxon>Ecdysozoa</taxon>
        <taxon>Arthropoda</taxon>
        <taxon>Hexapoda</taxon>
        <taxon>Insecta</taxon>
        <taxon>Pterygota</taxon>
        <taxon>Neoptera</taxon>
        <taxon>Endopterygota</taxon>
        <taxon>Coleoptera</taxon>
        <taxon>Polyphaga</taxon>
        <taxon>Cucujiformia</taxon>
        <taxon>Curculionidae</taxon>
        <taxon>Dryophthorinae</taxon>
        <taxon>Rhynchophorus</taxon>
    </lineage>
</organism>
<accession>A0A834MD56</accession>
<proteinExistence type="predicted"/>
<name>A0A834MD56_RHYFE</name>
<reference evidence="1" key="1">
    <citation type="submission" date="2020-08" db="EMBL/GenBank/DDBJ databases">
        <title>Genome sequencing and assembly of the red palm weevil Rhynchophorus ferrugineus.</title>
        <authorList>
            <person name="Dias G.B."/>
            <person name="Bergman C.M."/>
            <person name="Manee M."/>
        </authorList>
    </citation>
    <scope>NUCLEOTIDE SEQUENCE</scope>
    <source>
        <strain evidence="1">AA-2017</strain>
        <tissue evidence="1">Whole larva</tissue>
    </source>
</reference>
<keyword evidence="2" id="KW-1185">Reference proteome</keyword>
<comment type="caution">
    <text evidence="1">The sequence shown here is derived from an EMBL/GenBank/DDBJ whole genome shotgun (WGS) entry which is preliminary data.</text>
</comment>
<dbReference type="AlphaFoldDB" id="A0A834MD56"/>